<keyword evidence="2" id="KW-1185">Reference proteome</keyword>
<evidence type="ECO:0000313" key="2">
    <source>
        <dbReference type="Proteomes" id="UP001596044"/>
    </source>
</evidence>
<dbReference type="EMBL" id="JBHSMJ010000039">
    <property type="protein sequence ID" value="MFC5451626.1"/>
    <property type="molecule type" value="Genomic_DNA"/>
</dbReference>
<name>A0ABW0KFY5_9BACL</name>
<evidence type="ECO:0000313" key="1">
    <source>
        <dbReference type="EMBL" id="MFC5451626.1"/>
    </source>
</evidence>
<accession>A0ABW0KFY5</accession>
<dbReference type="Proteomes" id="UP001596044">
    <property type="component" value="Unassembled WGS sequence"/>
</dbReference>
<organism evidence="1 2">
    <name type="scientific">Paenibacillus aestuarii</name>
    <dbReference type="NCBI Taxonomy" id="516965"/>
    <lineage>
        <taxon>Bacteria</taxon>
        <taxon>Bacillati</taxon>
        <taxon>Bacillota</taxon>
        <taxon>Bacilli</taxon>
        <taxon>Bacillales</taxon>
        <taxon>Paenibacillaceae</taxon>
        <taxon>Paenibacillus</taxon>
    </lineage>
</organism>
<proteinExistence type="predicted"/>
<reference evidence="2" key="1">
    <citation type="journal article" date="2019" name="Int. J. Syst. Evol. Microbiol.">
        <title>The Global Catalogue of Microorganisms (GCM) 10K type strain sequencing project: providing services to taxonomists for standard genome sequencing and annotation.</title>
        <authorList>
            <consortium name="The Broad Institute Genomics Platform"/>
            <consortium name="The Broad Institute Genome Sequencing Center for Infectious Disease"/>
            <person name="Wu L."/>
            <person name="Ma J."/>
        </authorList>
    </citation>
    <scope>NUCLEOTIDE SEQUENCE [LARGE SCALE GENOMIC DNA]</scope>
    <source>
        <strain evidence="2">KACC 11904</strain>
    </source>
</reference>
<sequence>MKKSKLEFNMRLRDGYPGPIYFADFIIDGQSLYDMYAKEFDFVSCLGWGSEEFQQEQISRLLLLSKPDFSNGKNSIYICPACADLGCGSVSLFIEKTKEIITGCLMWFTCCFYSGYPLCRSRLPG</sequence>
<gene>
    <name evidence="1" type="ORF">ACFPOG_25835</name>
</gene>
<protein>
    <submittedName>
        <fullName evidence="1">Uncharacterized protein</fullName>
    </submittedName>
</protein>
<comment type="caution">
    <text evidence="1">The sequence shown here is derived from an EMBL/GenBank/DDBJ whole genome shotgun (WGS) entry which is preliminary data.</text>
</comment>
<dbReference type="RefSeq" id="WP_270881114.1">
    <property type="nucleotide sequence ID" value="NZ_JAQFVF010000045.1"/>
</dbReference>